<protein>
    <submittedName>
        <fullName evidence="1">Cyclic-di-AMP receptor</fullName>
    </submittedName>
</protein>
<dbReference type="AlphaFoldDB" id="A0A9D1IRJ3"/>
<name>A0A9D1IRJ3_9FIRM</name>
<proteinExistence type="predicted"/>
<evidence type="ECO:0000313" key="2">
    <source>
        <dbReference type="Proteomes" id="UP000824082"/>
    </source>
</evidence>
<evidence type="ECO:0000313" key="1">
    <source>
        <dbReference type="EMBL" id="HIU41461.1"/>
    </source>
</evidence>
<dbReference type="SUPFAM" id="SSF54913">
    <property type="entry name" value="GlnB-like"/>
    <property type="match status" value="1"/>
</dbReference>
<dbReference type="Proteomes" id="UP000824082">
    <property type="component" value="Unassembled WGS sequence"/>
</dbReference>
<organism evidence="1 2">
    <name type="scientific">Candidatus Egerieicola faecale</name>
    <dbReference type="NCBI Taxonomy" id="2840774"/>
    <lineage>
        <taxon>Bacteria</taxon>
        <taxon>Bacillati</taxon>
        <taxon>Bacillota</taxon>
        <taxon>Clostridia</taxon>
        <taxon>Eubacteriales</taxon>
        <taxon>Oscillospiraceae</taxon>
        <taxon>Oscillospiraceae incertae sedis</taxon>
        <taxon>Candidatus Egerieicola</taxon>
    </lineage>
</organism>
<reference evidence="1" key="2">
    <citation type="journal article" date="2021" name="PeerJ">
        <title>Extensive microbial diversity within the chicken gut microbiome revealed by metagenomics and culture.</title>
        <authorList>
            <person name="Gilroy R."/>
            <person name="Ravi A."/>
            <person name="Getino M."/>
            <person name="Pursley I."/>
            <person name="Horton D.L."/>
            <person name="Alikhan N.F."/>
            <person name="Baker D."/>
            <person name="Gharbi K."/>
            <person name="Hall N."/>
            <person name="Watson M."/>
            <person name="Adriaenssens E.M."/>
            <person name="Foster-Nyarko E."/>
            <person name="Jarju S."/>
            <person name="Secka A."/>
            <person name="Antonio M."/>
            <person name="Oren A."/>
            <person name="Chaudhuri R.R."/>
            <person name="La Ragione R."/>
            <person name="Hildebrand F."/>
            <person name="Pallen M.J."/>
        </authorList>
    </citation>
    <scope>NUCLEOTIDE SEQUENCE</scope>
    <source>
        <strain evidence="1">4509</strain>
    </source>
</reference>
<dbReference type="EMBL" id="DVMX01000053">
    <property type="protein sequence ID" value="HIU41461.1"/>
    <property type="molecule type" value="Genomic_DNA"/>
</dbReference>
<reference evidence="1" key="1">
    <citation type="submission" date="2020-10" db="EMBL/GenBank/DDBJ databases">
        <authorList>
            <person name="Gilroy R."/>
        </authorList>
    </citation>
    <scope>NUCLEOTIDE SEQUENCE</scope>
    <source>
        <strain evidence="1">4509</strain>
    </source>
</reference>
<dbReference type="Gene3D" id="3.30.70.120">
    <property type="match status" value="1"/>
</dbReference>
<dbReference type="PANTHER" id="PTHR38456">
    <property type="entry name" value="CYCLIC DI-AMP RECEPTOR A"/>
    <property type="match status" value="1"/>
</dbReference>
<sequence length="108" mass="11799">MKLIYAIISDDDVKSVTGELNQEGFYATRLSSSGSFLRSGNTTLMICTEDELVDQAISIIKENSCERKMLAPDYLSMSAPEMSIPVPVEVTVGGATIMVVNVERFEKA</sequence>
<gene>
    <name evidence="1" type="ORF">IAD19_02815</name>
</gene>
<dbReference type="InterPro" id="IPR011322">
    <property type="entry name" value="N-reg_PII-like_a/b"/>
</dbReference>
<comment type="caution">
    <text evidence="1">The sequence shown here is derived from an EMBL/GenBank/DDBJ whole genome shotgun (WGS) entry which is preliminary data.</text>
</comment>
<dbReference type="InterPro" id="IPR015867">
    <property type="entry name" value="N-reg_PII/ATP_PRibTrfase_C"/>
</dbReference>
<accession>A0A9D1IRJ3</accession>
<dbReference type="Pfam" id="PF06153">
    <property type="entry name" value="CdAMP_rec"/>
    <property type="match status" value="1"/>
</dbReference>
<dbReference type="PANTHER" id="PTHR38456:SF1">
    <property type="entry name" value="CYCLIC DI-AMP RECEPTOR A"/>
    <property type="match status" value="1"/>
</dbReference>
<dbReference type="InterPro" id="IPR010375">
    <property type="entry name" value="CdAMP_rec"/>
</dbReference>
<keyword evidence="1" id="KW-0675">Receptor</keyword>